<dbReference type="GO" id="GO:0006508">
    <property type="term" value="P:proteolysis"/>
    <property type="evidence" value="ECO:0007669"/>
    <property type="project" value="UniProtKB-KW"/>
</dbReference>
<dbReference type="PANTHER" id="PTHR11757:SF19">
    <property type="entry name" value="PROLYL ENDOPEPTIDASE-LIKE"/>
    <property type="match status" value="1"/>
</dbReference>
<evidence type="ECO:0000313" key="3">
    <source>
        <dbReference type="EMBL" id="MDR7209334.1"/>
    </source>
</evidence>
<protein>
    <submittedName>
        <fullName evidence="3">Protease II</fullName>
    </submittedName>
</protein>
<reference evidence="3 4" key="1">
    <citation type="submission" date="2023-07" db="EMBL/GenBank/DDBJ databases">
        <title>Sorghum-associated microbial communities from plants grown in Nebraska, USA.</title>
        <authorList>
            <person name="Schachtman D."/>
        </authorList>
    </citation>
    <scope>NUCLEOTIDE SEQUENCE [LARGE SCALE GENOMIC DNA]</scope>
    <source>
        <strain evidence="3 4">4129</strain>
    </source>
</reference>
<dbReference type="InterPro" id="IPR001375">
    <property type="entry name" value="Peptidase_S9_cat"/>
</dbReference>
<dbReference type="EMBL" id="JAVDWQ010000003">
    <property type="protein sequence ID" value="MDR7209334.1"/>
    <property type="molecule type" value="Genomic_DNA"/>
</dbReference>
<feature type="domain" description="Peptidase S9 prolyl oligopeptidase catalytic" evidence="2">
    <location>
        <begin position="20"/>
        <end position="121"/>
    </location>
</feature>
<comment type="similarity">
    <text evidence="1">Belongs to the peptidase S9A family.</text>
</comment>
<name>A0ABU1Y536_9FLAO</name>
<proteinExistence type="inferred from homology"/>
<dbReference type="Gene3D" id="3.40.50.1820">
    <property type="entry name" value="alpha/beta hydrolase"/>
    <property type="match status" value="1"/>
</dbReference>
<dbReference type="InterPro" id="IPR029058">
    <property type="entry name" value="AB_hydrolase_fold"/>
</dbReference>
<keyword evidence="3" id="KW-0378">Hydrolase</keyword>
<dbReference type="Proteomes" id="UP001269081">
    <property type="component" value="Unassembled WGS sequence"/>
</dbReference>
<dbReference type="PANTHER" id="PTHR11757">
    <property type="entry name" value="PROTEASE FAMILY S9A OLIGOPEPTIDASE"/>
    <property type="match status" value="1"/>
</dbReference>
<dbReference type="SUPFAM" id="SSF53474">
    <property type="entry name" value="alpha/beta-Hydrolases"/>
    <property type="match status" value="1"/>
</dbReference>
<keyword evidence="4" id="KW-1185">Reference proteome</keyword>
<gene>
    <name evidence="3" type="ORF">J2W48_001267</name>
</gene>
<sequence>MIGSINTVRAEIAPNGLNNVKEFGTVKNKEEFKALLEMDAFHHIKKGTKYPATLITAGMNDPRVTAWIPAKFAAKLQANNSGNNPTLLKVDAEGGHGGGVSSDKLYDGLADSYAFFYWQLGHPDYNLKKK</sequence>
<dbReference type="GO" id="GO:0008233">
    <property type="term" value="F:peptidase activity"/>
    <property type="evidence" value="ECO:0007669"/>
    <property type="project" value="UniProtKB-KW"/>
</dbReference>
<dbReference type="RefSeq" id="WP_310279494.1">
    <property type="nucleotide sequence ID" value="NZ_JAVDWQ010000003.1"/>
</dbReference>
<evidence type="ECO:0000313" key="4">
    <source>
        <dbReference type="Proteomes" id="UP001269081"/>
    </source>
</evidence>
<accession>A0ABU1Y536</accession>
<evidence type="ECO:0000256" key="1">
    <source>
        <dbReference type="ARBA" id="ARBA00005228"/>
    </source>
</evidence>
<keyword evidence="3" id="KW-0645">Protease</keyword>
<dbReference type="Pfam" id="PF00326">
    <property type="entry name" value="Peptidase_S9"/>
    <property type="match status" value="1"/>
</dbReference>
<evidence type="ECO:0000259" key="2">
    <source>
        <dbReference type="Pfam" id="PF00326"/>
    </source>
</evidence>
<dbReference type="InterPro" id="IPR051543">
    <property type="entry name" value="Serine_Peptidase_S9A"/>
</dbReference>
<comment type="caution">
    <text evidence="3">The sequence shown here is derived from an EMBL/GenBank/DDBJ whole genome shotgun (WGS) entry which is preliminary data.</text>
</comment>
<organism evidence="3 4">
    <name type="scientific">Flavobacterium piscis</name>
    <dbReference type="NCBI Taxonomy" id="1114874"/>
    <lineage>
        <taxon>Bacteria</taxon>
        <taxon>Pseudomonadati</taxon>
        <taxon>Bacteroidota</taxon>
        <taxon>Flavobacteriia</taxon>
        <taxon>Flavobacteriales</taxon>
        <taxon>Flavobacteriaceae</taxon>
        <taxon>Flavobacterium</taxon>
    </lineage>
</organism>